<evidence type="ECO:0000313" key="6">
    <source>
        <dbReference type="EMBL" id="MCC8621254.1"/>
    </source>
</evidence>
<evidence type="ECO:0000256" key="2">
    <source>
        <dbReference type="ARBA" id="ARBA00021483"/>
    </source>
</evidence>
<comment type="caution">
    <text evidence="6">The sequence shown here is derived from an EMBL/GenBank/DDBJ whole genome shotgun (WGS) entry which is preliminary data.</text>
</comment>
<keyword evidence="7" id="KW-1185">Reference proteome</keyword>
<name>A0ABS8L679_9XANT</name>
<dbReference type="Proteomes" id="UP001430544">
    <property type="component" value="Unassembled WGS sequence"/>
</dbReference>
<evidence type="ECO:0000256" key="1">
    <source>
        <dbReference type="ARBA" id="ARBA00004496"/>
    </source>
</evidence>
<reference evidence="6" key="1">
    <citation type="submission" date="2021-11" db="EMBL/GenBank/DDBJ databases">
        <title>Genome resources and taxonomic validation of 89 Xanthomonas strains.</title>
        <authorList>
            <person name="Tambong J.T."/>
        </authorList>
    </citation>
    <scope>NUCLEOTIDE SEQUENCE</scope>
    <source>
        <strain evidence="6">Bv 5-4A</strain>
    </source>
</reference>
<gene>
    <name evidence="6" type="ORF">LN473_04455</name>
</gene>
<dbReference type="Pfam" id="PF01584">
    <property type="entry name" value="CheW"/>
    <property type="match status" value="1"/>
</dbReference>
<dbReference type="InterPro" id="IPR002545">
    <property type="entry name" value="CheW-lke_dom"/>
</dbReference>
<dbReference type="RefSeq" id="WP_074052412.1">
    <property type="nucleotide sequence ID" value="NZ_CP018470.1"/>
</dbReference>
<dbReference type="InterPro" id="IPR036061">
    <property type="entry name" value="CheW-like_dom_sf"/>
</dbReference>
<dbReference type="Gene3D" id="2.30.30.40">
    <property type="entry name" value="SH3 Domains"/>
    <property type="match status" value="1"/>
</dbReference>
<dbReference type="SMART" id="SM00260">
    <property type="entry name" value="CheW"/>
    <property type="match status" value="1"/>
</dbReference>
<dbReference type="InterPro" id="IPR039315">
    <property type="entry name" value="CheW"/>
</dbReference>
<feature type="region of interest" description="Disordered" evidence="4">
    <location>
        <begin position="251"/>
        <end position="271"/>
    </location>
</feature>
<protein>
    <recommendedName>
        <fullName evidence="2">Chemotaxis protein CheW</fullName>
    </recommendedName>
</protein>
<dbReference type="SUPFAM" id="SSF50341">
    <property type="entry name" value="CheW-like"/>
    <property type="match status" value="1"/>
</dbReference>
<evidence type="ECO:0000313" key="7">
    <source>
        <dbReference type="Proteomes" id="UP001430544"/>
    </source>
</evidence>
<keyword evidence="3" id="KW-0963">Cytoplasm</keyword>
<feature type="domain" description="CheW-like" evidence="5">
    <location>
        <begin position="301"/>
        <end position="438"/>
    </location>
</feature>
<dbReference type="EMBL" id="JAJIUN010000014">
    <property type="protein sequence ID" value="MCC8621254.1"/>
    <property type="molecule type" value="Genomic_DNA"/>
</dbReference>
<proteinExistence type="predicted"/>
<accession>A0ABS8L679</accession>
<evidence type="ECO:0000259" key="5">
    <source>
        <dbReference type="PROSITE" id="PS50851"/>
    </source>
</evidence>
<sequence>MSNHTANGELDDYLEGLLHDAGVEIPDAVTSTPVAATPAAEPAAALAMSEASDVAVAEAPVSVAATPEVIAADLLADMRSDPALGAPVIAAPSAADIAADFLAEMDADPAFGPPVVAAPSAADIAADFLAEMDADPAFGPPVVAAPSAADIAADFLAEMDADPAFGPPVVAAPSAADIAADFLAEMDADPAFAPAAPSAFMSTADLMAEMDADPAFGTASTSVDLLTADLLAEMDADPAFGLEAAPVAVPAPAPRAAPTPAPAAAPPRTAPGPVYPQGLQALLAPGQADKIHAERRASERSTRWLRLRCGEQTYALELLKVQEVVLPVPLLPLRGTASAMLGIMNLRGQVVPVIDLGVHLGSSPVDMDLHTRVVVLEENGETMGLRVSAVEDVTSLTDHQIEPPDNARLCRISNNLFRGVARLGHQPMILLDASHLLH</sequence>
<comment type="subcellular location">
    <subcellularLocation>
        <location evidence="1">Cytoplasm</location>
    </subcellularLocation>
</comment>
<dbReference type="PROSITE" id="PS50851">
    <property type="entry name" value="CHEW"/>
    <property type="match status" value="1"/>
</dbReference>
<evidence type="ECO:0000256" key="4">
    <source>
        <dbReference type="SAM" id="MobiDB-lite"/>
    </source>
</evidence>
<organism evidence="6 7">
    <name type="scientific">Xanthomonas vesicatoria</name>
    <dbReference type="NCBI Taxonomy" id="56460"/>
    <lineage>
        <taxon>Bacteria</taxon>
        <taxon>Pseudomonadati</taxon>
        <taxon>Pseudomonadota</taxon>
        <taxon>Gammaproteobacteria</taxon>
        <taxon>Lysobacterales</taxon>
        <taxon>Lysobacteraceae</taxon>
        <taxon>Xanthomonas</taxon>
    </lineage>
</organism>
<dbReference type="PANTHER" id="PTHR22617">
    <property type="entry name" value="CHEMOTAXIS SENSOR HISTIDINE KINASE-RELATED"/>
    <property type="match status" value="1"/>
</dbReference>
<dbReference type="PANTHER" id="PTHR22617:SF45">
    <property type="entry name" value="CHEMOTAXIS PROTEIN CHEW"/>
    <property type="match status" value="1"/>
</dbReference>
<dbReference type="Gene3D" id="2.40.50.180">
    <property type="entry name" value="CheA-289, Domain 4"/>
    <property type="match status" value="1"/>
</dbReference>
<evidence type="ECO:0000256" key="3">
    <source>
        <dbReference type="ARBA" id="ARBA00022490"/>
    </source>
</evidence>